<proteinExistence type="predicted"/>
<evidence type="ECO:0000313" key="5">
    <source>
        <dbReference type="Proteomes" id="UP000597656"/>
    </source>
</evidence>
<reference evidence="5" key="1">
    <citation type="journal article" date="2019" name="Int. J. Syst. Evol. Microbiol.">
        <title>The Global Catalogue of Microorganisms (GCM) 10K type strain sequencing project: providing services to taxonomists for standard genome sequencing and annotation.</title>
        <authorList>
            <consortium name="The Broad Institute Genomics Platform"/>
            <consortium name="The Broad Institute Genome Sequencing Center for Infectious Disease"/>
            <person name="Wu L."/>
            <person name="Ma J."/>
        </authorList>
    </citation>
    <scope>NUCLEOTIDE SEQUENCE [LARGE SCALE GENOMIC DNA]</scope>
    <source>
        <strain evidence="5">CGMCC 4.7319</strain>
    </source>
</reference>
<evidence type="ECO:0000259" key="3">
    <source>
        <dbReference type="SMART" id="SM01012"/>
    </source>
</evidence>
<sequence length="246" mass="26060">MTDSRGLDQPVSRARATVMAALRDDESELDALARVIRACVDVLPVDGASVSVMSGPRERETLYASDEIAAKIENVQFSLGEGPCFEAFATRRPVLVPDLPQASALHWPVFATALSSLPVGAIFAFPLQAGVIGIGAIDLYRGTPGWLSGDELAVALEVVDLVAAVLLGLLLGDLDATGGTGGWLGALSPAREQVHQATGMLIAAFTISAEESLARLRGYAFVMDRSLDEVADDIVNRRLSPFELDR</sequence>
<accession>A0ABQ2ITB7</accession>
<feature type="domain" description="ANTAR" evidence="3">
    <location>
        <begin position="148"/>
        <end position="235"/>
    </location>
</feature>
<evidence type="ECO:0000313" key="4">
    <source>
        <dbReference type="EMBL" id="GGN28929.1"/>
    </source>
</evidence>
<dbReference type="InterPro" id="IPR005561">
    <property type="entry name" value="ANTAR"/>
</dbReference>
<dbReference type="RefSeq" id="WP_229694292.1">
    <property type="nucleotide sequence ID" value="NZ_BMNC01000029.1"/>
</dbReference>
<dbReference type="InterPro" id="IPR036388">
    <property type="entry name" value="WH-like_DNA-bd_sf"/>
</dbReference>
<organism evidence="4 5">
    <name type="scientific">Lentzea pudingi</name>
    <dbReference type="NCBI Taxonomy" id="1789439"/>
    <lineage>
        <taxon>Bacteria</taxon>
        <taxon>Bacillati</taxon>
        <taxon>Actinomycetota</taxon>
        <taxon>Actinomycetes</taxon>
        <taxon>Pseudonocardiales</taxon>
        <taxon>Pseudonocardiaceae</taxon>
        <taxon>Lentzea</taxon>
    </lineage>
</organism>
<evidence type="ECO:0000256" key="2">
    <source>
        <dbReference type="ARBA" id="ARBA00023163"/>
    </source>
</evidence>
<keyword evidence="5" id="KW-1185">Reference proteome</keyword>
<dbReference type="Proteomes" id="UP000597656">
    <property type="component" value="Unassembled WGS sequence"/>
</dbReference>
<dbReference type="SMART" id="SM01012">
    <property type="entry name" value="ANTAR"/>
    <property type="match status" value="1"/>
</dbReference>
<dbReference type="InterPro" id="IPR029016">
    <property type="entry name" value="GAF-like_dom_sf"/>
</dbReference>
<keyword evidence="1" id="KW-0805">Transcription regulation</keyword>
<dbReference type="SUPFAM" id="SSF55781">
    <property type="entry name" value="GAF domain-like"/>
    <property type="match status" value="1"/>
</dbReference>
<dbReference type="InterPro" id="IPR003018">
    <property type="entry name" value="GAF"/>
</dbReference>
<dbReference type="EMBL" id="BMNC01000029">
    <property type="protein sequence ID" value="GGN28929.1"/>
    <property type="molecule type" value="Genomic_DNA"/>
</dbReference>
<keyword evidence="2" id="KW-0804">Transcription</keyword>
<dbReference type="Pfam" id="PF03861">
    <property type="entry name" value="ANTAR"/>
    <property type="match status" value="1"/>
</dbReference>
<evidence type="ECO:0000256" key="1">
    <source>
        <dbReference type="ARBA" id="ARBA00023015"/>
    </source>
</evidence>
<dbReference type="Gene3D" id="1.10.10.10">
    <property type="entry name" value="Winged helix-like DNA-binding domain superfamily/Winged helix DNA-binding domain"/>
    <property type="match status" value="1"/>
</dbReference>
<gene>
    <name evidence="4" type="ORF">GCM10011609_85530</name>
</gene>
<name>A0ABQ2ITB7_9PSEU</name>
<dbReference type="PIRSF" id="PIRSF036625">
    <property type="entry name" value="GAF_ANTAR"/>
    <property type="match status" value="1"/>
</dbReference>
<dbReference type="InterPro" id="IPR012074">
    <property type="entry name" value="GAF_ANTAR"/>
</dbReference>
<dbReference type="Pfam" id="PF13185">
    <property type="entry name" value="GAF_2"/>
    <property type="match status" value="1"/>
</dbReference>
<comment type="caution">
    <text evidence="4">The sequence shown here is derived from an EMBL/GenBank/DDBJ whole genome shotgun (WGS) entry which is preliminary data.</text>
</comment>
<dbReference type="Gene3D" id="3.30.450.40">
    <property type="match status" value="1"/>
</dbReference>
<protein>
    <submittedName>
        <fullName evidence="4">GAF domain-containing protein</fullName>
    </submittedName>
</protein>